<dbReference type="RefSeq" id="WP_014109139.1">
    <property type="nucleotide sequence ID" value="NC_016041.1"/>
</dbReference>
<keyword evidence="12" id="KW-1185">Reference proteome</keyword>
<dbReference type="EC" id="2.3.1.269" evidence="9"/>
<gene>
    <name evidence="9 11" type="primary">lnt</name>
    <name evidence="11" type="ordered locus">GNIT_2163</name>
</gene>
<sequence length="502" mass="56479">MLFILGASLTFAFAPFKAWWLPFIVLPLWFFVQSQQTKDSFKTAWFFSFGYFAAGISWIHVSISVHGGVPLIASIGMMSVLCAYLALFPAFAMWLTNRFFDKQFWPLTLPLLWLVLEFARAHFMTGFPWLSIGYSQLHGPLSGWIPLIGEIGVSAILILITVNLGLMLNQFQTSKRVASNQLQAVFVGLILCVSGVVLDKVDWTQESGQVKRVTMVQGNIEQTIRWVPEQDRPTMQKYWNLSSEHWDSDLIIWPEAAIPKLEIAATDYLELLDKKATETNTALITGIVDVNYNTEKIYNNLLSLGNDELNKNTIPYQYGHKNRFAKHHLLPIGEFVPFESILRKLAPIFDLPMSSFTRGSYVQPNLLANGMTLTPAICFEIAFPSQISANLTDQTDAIITVSNDAWFGDSHGPHQHLEIAQMRAKEFGLPVLRSTNTGVTAFVDHRGEITALAPQFEDTVLSENVLLVTGKTPYRQLGNLPVYIFFLILFAVGVVLSHRKIK</sequence>
<evidence type="ECO:0000256" key="2">
    <source>
        <dbReference type="ARBA" id="ARBA00010065"/>
    </source>
</evidence>
<dbReference type="InterPro" id="IPR036526">
    <property type="entry name" value="C-N_Hydrolase_sf"/>
</dbReference>
<comment type="catalytic activity">
    <reaction evidence="9">
        <text>N-terminal S-1,2-diacyl-sn-glyceryl-L-cysteinyl-[lipoprotein] + a glycerophospholipid = N-acyl-S-1,2-diacyl-sn-glyceryl-L-cysteinyl-[lipoprotein] + a 2-acyl-sn-glycero-3-phospholipid + H(+)</text>
        <dbReference type="Rhea" id="RHEA:48228"/>
        <dbReference type="Rhea" id="RHEA-COMP:14681"/>
        <dbReference type="Rhea" id="RHEA-COMP:14684"/>
        <dbReference type="ChEBI" id="CHEBI:15378"/>
        <dbReference type="ChEBI" id="CHEBI:136912"/>
        <dbReference type="ChEBI" id="CHEBI:140656"/>
        <dbReference type="ChEBI" id="CHEBI:140657"/>
        <dbReference type="ChEBI" id="CHEBI:140660"/>
        <dbReference type="EC" id="2.3.1.269"/>
    </reaction>
</comment>
<dbReference type="Gene3D" id="3.60.110.10">
    <property type="entry name" value="Carbon-nitrogen hydrolase"/>
    <property type="match status" value="1"/>
</dbReference>
<evidence type="ECO:0000256" key="3">
    <source>
        <dbReference type="ARBA" id="ARBA00022475"/>
    </source>
</evidence>
<feature type="transmembrane region" description="Helical" evidence="9">
    <location>
        <begin position="44"/>
        <end position="65"/>
    </location>
</feature>
<dbReference type="GO" id="GO:0005886">
    <property type="term" value="C:plasma membrane"/>
    <property type="evidence" value="ECO:0007669"/>
    <property type="project" value="UniProtKB-SubCell"/>
</dbReference>
<accession>G4QHN9</accession>
<name>G4QHN9_GLANF</name>
<keyword evidence="11" id="KW-0449">Lipoprotein</keyword>
<dbReference type="EMBL" id="CP003060">
    <property type="protein sequence ID" value="AEP30266.1"/>
    <property type="molecule type" value="Genomic_DNA"/>
</dbReference>
<dbReference type="KEGG" id="gni:GNIT_2163"/>
<keyword evidence="9" id="KW-0997">Cell inner membrane</keyword>
<protein>
    <recommendedName>
        <fullName evidence="9">Apolipoprotein N-acyltransferase</fullName>
        <shortName evidence="9">ALP N-acyltransferase</shortName>
        <ecNumber evidence="9">2.3.1.269</ecNumber>
    </recommendedName>
</protein>
<dbReference type="SUPFAM" id="SSF56317">
    <property type="entry name" value="Carbon-nitrogen hydrolase"/>
    <property type="match status" value="1"/>
</dbReference>
<feature type="transmembrane region" description="Helical" evidence="9">
    <location>
        <begin position="104"/>
        <end position="123"/>
    </location>
</feature>
<evidence type="ECO:0000259" key="10">
    <source>
        <dbReference type="PROSITE" id="PS50263"/>
    </source>
</evidence>
<comment type="subcellular location">
    <subcellularLocation>
        <location evidence="9">Cell inner membrane</location>
        <topology evidence="9">Multi-pass membrane protein</topology>
    </subcellularLocation>
    <subcellularLocation>
        <location evidence="1">Cell membrane</location>
        <topology evidence="1">Multi-pass membrane protein</topology>
    </subcellularLocation>
</comment>
<dbReference type="PROSITE" id="PS50263">
    <property type="entry name" value="CN_HYDROLASE"/>
    <property type="match status" value="1"/>
</dbReference>
<proteinExistence type="inferred from homology"/>
<keyword evidence="8 9" id="KW-0012">Acyltransferase</keyword>
<feature type="transmembrane region" description="Helical" evidence="9">
    <location>
        <begin position="480"/>
        <end position="497"/>
    </location>
</feature>
<dbReference type="STRING" id="1085623.GNIT_2163"/>
<comment type="pathway">
    <text evidence="9">Protein modification; lipoprotein biosynthesis (N-acyl transfer).</text>
</comment>
<dbReference type="GO" id="GO:0042158">
    <property type="term" value="P:lipoprotein biosynthetic process"/>
    <property type="evidence" value="ECO:0007669"/>
    <property type="project" value="UniProtKB-UniRule"/>
</dbReference>
<dbReference type="GO" id="GO:0016410">
    <property type="term" value="F:N-acyltransferase activity"/>
    <property type="evidence" value="ECO:0007669"/>
    <property type="project" value="UniProtKB-UniRule"/>
</dbReference>
<dbReference type="PANTHER" id="PTHR38686:SF1">
    <property type="entry name" value="APOLIPOPROTEIN N-ACYLTRANSFERASE"/>
    <property type="match status" value="1"/>
</dbReference>
<dbReference type="Proteomes" id="UP000009282">
    <property type="component" value="Chromosome"/>
</dbReference>
<comment type="function">
    <text evidence="9">Catalyzes the phospholipid dependent N-acylation of the N-terminal cysteine of apolipoprotein, the last step in lipoprotein maturation.</text>
</comment>
<dbReference type="Pfam" id="PF00795">
    <property type="entry name" value="CN_hydrolase"/>
    <property type="match status" value="1"/>
</dbReference>
<feature type="transmembrane region" description="Helical" evidence="9">
    <location>
        <begin position="143"/>
        <end position="168"/>
    </location>
</feature>
<dbReference type="InterPro" id="IPR003010">
    <property type="entry name" value="C-N_Hydrolase"/>
</dbReference>
<evidence type="ECO:0000256" key="5">
    <source>
        <dbReference type="ARBA" id="ARBA00022692"/>
    </source>
</evidence>
<keyword evidence="6 9" id="KW-1133">Transmembrane helix</keyword>
<evidence type="ECO:0000256" key="8">
    <source>
        <dbReference type="ARBA" id="ARBA00023315"/>
    </source>
</evidence>
<dbReference type="UniPathway" id="UPA00666"/>
<dbReference type="Pfam" id="PF20154">
    <property type="entry name" value="LNT_N"/>
    <property type="match status" value="1"/>
</dbReference>
<dbReference type="AlphaFoldDB" id="G4QHN9"/>
<evidence type="ECO:0000256" key="7">
    <source>
        <dbReference type="ARBA" id="ARBA00023136"/>
    </source>
</evidence>
<dbReference type="CDD" id="cd07571">
    <property type="entry name" value="ALP_N-acyl_transferase"/>
    <property type="match status" value="1"/>
</dbReference>
<evidence type="ECO:0000256" key="6">
    <source>
        <dbReference type="ARBA" id="ARBA00022989"/>
    </source>
</evidence>
<keyword evidence="4 9" id="KW-0808">Transferase</keyword>
<evidence type="ECO:0000256" key="1">
    <source>
        <dbReference type="ARBA" id="ARBA00004651"/>
    </source>
</evidence>
<evidence type="ECO:0000256" key="4">
    <source>
        <dbReference type="ARBA" id="ARBA00022679"/>
    </source>
</evidence>
<evidence type="ECO:0000256" key="9">
    <source>
        <dbReference type="HAMAP-Rule" id="MF_01148"/>
    </source>
</evidence>
<keyword evidence="5 9" id="KW-0812">Transmembrane</keyword>
<feature type="transmembrane region" description="Helical" evidence="9">
    <location>
        <begin position="12"/>
        <end position="32"/>
    </location>
</feature>
<organism evidence="11 12">
    <name type="scientific">Glaciecola nitratireducens (strain JCM 12485 / KCTC 12276 / FR1064)</name>
    <dbReference type="NCBI Taxonomy" id="1085623"/>
    <lineage>
        <taxon>Bacteria</taxon>
        <taxon>Pseudomonadati</taxon>
        <taxon>Pseudomonadota</taxon>
        <taxon>Gammaproteobacteria</taxon>
        <taxon>Alteromonadales</taxon>
        <taxon>Alteromonadaceae</taxon>
        <taxon>Brumicola</taxon>
    </lineage>
</organism>
<keyword evidence="3 9" id="KW-1003">Cell membrane</keyword>
<dbReference type="NCBIfam" id="TIGR00546">
    <property type="entry name" value="lnt"/>
    <property type="match status" value="1"/>
</dbReference>
<evidence type="ECO:0000313" key="11">
    <source>
        <dbReference type="EMBL" id="AEP30266.1"/>
    </source>
</evidence>
<dbReference type="HOGENOM" id="CLU_019563_3_0_6"/>
<evidence type="ECO:0000313" key="12">
    <source>
        <dbReference type="Proteomes" id="UP000009282"/>
    </source>
</evidence>
<dbReference type="InterPro" id="IPR004563">
    <property type="entry name" value="Apolipo_AcylTrfase"/>
</dbReference>
<feature type="domain" description="CN hydrolase" evidence="10">
    <location>
        <begin position="216"/>
        <end position="467"/>
    </location>
</feature>
<dbReference type="PANTHER" id="PTHR38686">
    <property type="entry name" value="APOLIPOPROTEIN N-ACYLTRANSFERASE"/>
    <property type="match status" value="1"/>
</dbReference>
<comment type="similarity">
    <text evidence="2 9">Belongs to the CN hydrolase family. Apolipoprotein N-acyltransferase subfamily.</text>
</comment>
<dbReference type="eggNOG" id="COG0815">
    <property type="taxonomic scope" value="Bacteria"/>
</dbReference>
<reference evidence="11 12" key="1">
    <citation type="journal article" date="2011" name="J. Bacteriol.">
        <title>Complete genome sequence of seawater bacterium Glaciecola nitratireducens FR1064T.</title>
        <authorList>
            <person name="Bian F."/>
            <person name="Qin Q.L."/>
            <person name="Xie B.B."/>
            <person name="Shu Y.L."/>
            <person name="Zhang X.Y."/>
            <person name="Yu Y."/>
            <person name="Chen B."/>
            <person name="Chen X.L."/>
            <person name="Zhou B.C."/>
            <person name="Zhang Y.Z."/>
        </authorList>
    </citation>
    <scope>NUCLEOTIDE SEQUENCE [LARGE SCALE GENOMIC DNA]</scope>
    <source>
        <strain evidence="12">JCM 12485 / KCTC 12276 / FR1064</strain>
    </source>
</reference>
<keyword evidence="7 9" id="KW-0472">Membrane</keyword>
<feature type="transmembrane region" description="Helical" evidence="9">
    <location>
        <begin position="71"/>
        <end position="92"/>
    </location>
</feature>
<dbReference type="InterPro" id="IPR045378">
    <property type="entry name" value="LNT_N"/>
</dbReference>
<dbReference type="HAMAP" id="MF_01148">
    <property type="entry name" value="Lnt"/>
    <property type="match status" value="1"/>
</dbReference>